<name>A0AAV0TTA1_9STRA</name>
<evidence type="ECO:0000256" key="1">
    <source>
        <dbReference type="SAM" id="Coils"/>
    </source>
</evidence>
<evidence type="ECO:0000259" key="4">
    <source>
        <dbReference type="Pfam" id="PF09169"/>
    </source>
</evidence>
<feature type="compositionally biased region" description="Basic and acidic residues" evidence="2">
    <location>
        <begin position="1398"/>
        <end position="1413"/>
    </location>
</feature>
<organism evidence="5 6">
    <name type="scientific">Peronospora farinosa</name>
    <dbReference type="NCBI Taxonomy" id="134698"/>
    <lineage>
        <taxon>Eukaryota</taxon>
        <taxon>Sar</taxon>
        <taxon>Stramenopiles</taxon>
        <taxon>Oomycota</taxon>
        <taxon>Peronosporomycetes</taxon>
        <taxon>Peronosporales</taxon>
        <taxon>Peronosporaceae</taxon>
        <taxon>Peronospora</taxon>
    </lineage>
</organism>
<dbReference type="PANTHER" id="PTHR11289:SF0">
    <property type="entry name" value="BREAST CANCER TYPE 2 SUSCEPTIBILITY PROTEIN"/>
    <property type="match status" value="1"/>
</dbReference>
<dbReference type="GO" id="GO:0000724">
    <property type="term" value="P:double-strand break repair via homologous recombination"/>
    <property type="evidence" value="ECO:0007669"/>
    <property type="project" value="InterPro"/>
</dbReference>
<comment type="caution">
    <text evidence="5">The sequence shown here is derived from an EMBL/GenBank/DDBJ whole genome shotgun (WGS) entry which is preliminary data.</text>
</comment>
<reference evidence="5" key="1">
    <citation type="submission" date="2022-12" db="EMBL/GenBank/DDBJ databases">
        <authorList>
            <person name="Webb A."/>
        </authorList>
    </citation>
    <scope>NUCLEOTIDE SEQUENCE</scope>
    <source>
        <strain evidence="5">Pf2</strain>
    </source>
</reference>
<dbReference type="Pfam" id="PF09103">
    <property type="entry name" value="BRCA-2_OB1"/>
    <property type="match status" value="1"/>
</dbReference>
<dbReference type="SUPFAM" id="SSF81872">
    <property type="entry name" value="BRCA2 helical domain"/>
    <property type="match status" value="1"/>
</dbReference>
<evidence type="ECO:0000259" key="3">
    <source>
        <dbReference type="Pfam" id="PF09103"/>
    </source>
</evidence>
<feature type="domain" description="Breast cancer type 2 susceptibility protein helical" evidence="4">
    <location>
        <begin position="1585"/>
        <end position="1650"/>
    </location>
</feature>
<evidence type="ECO:0000313" key="6">
    <source>
        <dbReference type="Proteomes" id="UP001159659"/>
    </source>
</evidence>
<dbReference type="Pfam" id="PF09169">
    <property type="entry name" value="BRCA-2_helical"/>
    <property type="match status" value="1"/>
</dbReference>
<dbReference type="SUPFAM" id="SSF50249">
    <property type="entry name" value="Nucleic acid-binding proteins"/>
    <property type="match status" value="2"/>
</dbReference>
<dbReference type="InterPro" id="IPR036315">
    <property type="entry name" value="BRCA2_hlx_sf"/>
</dbReference>
<dbReference type="InterPro" id="IPR015187">
    <property type="entry name" value="BRCA2_OB_1"/>
</dbReference>
<dbReference type="InterPro" id="IPR015252">
    <property type="entry name" value="BRCA2_hlx"/>
</dbReference>
<accession>A0AAV0TTA1</accession>
<protein>
    <recommendedName>
        <fullName evidence="7">Tower domain-containing protein</fullName>
    </recommendedName>
</protein>
<feature type="coiled-coil region" evidence="1">
    <location>
        <begin position="634"/>
        <end position="661"/>
    </location>
</feature>
<evidence type="ECO:0000313" key="5">
    <source>
        <dbReference type="EMBL" id="CAI5725862.1"/>
    </source>
</evidence>
<dbReference type="GO" id="GO:0006355">
    <property type="term" value="P:regulation of DNA-templated transcription"/>
    <property type="evidence" value="ECO:0007669"/>
    <property type="project" value="TreeGrafter"/>
</dbReference>
<sequence length="2419" mass="267849">MKNDSDAAWCDVFGELLVFKQDFDTAMHILMFQDEKVARLSLEDSPLKRIKRGKRTITRRNCTSIRQSPSKKRRRSEISQIKRGEDPRLSLRVITSFSSEDDDDKEKKRGKKVTQDIETKNDVVVEDFATLLGECIDRIAMVPSLFSTGSGKMMSVSKSRLQVYEEKLNSEEESMADSTAMVPSLFSTGSGKTMSVSKSRLRVYEEKLNSEEEAVADSTTMVPSLFSSGSGKTMSVSKSRLRVYEEKLSSMEESMADSTAMVPSLFSTGSGKTMSVSKSRLRVYEEKLNSEEESMADSTAMVPSLFSSGSGKTMSVSKSRLRVYEEKLNSEEESMADSTAMVPSLFSTGSGKTMSVSKSRLRVYEEKLNSEEESMADSTAMVPSLFSTGSGKTMSVSKSRLRVYEEKLNSEEESMADSTAMVPSLFSTGSGKTMSVSKSRLRVYEEKLNSEEESMADSTAMVPSLFSTGSGKTMSVSKSRLRVYEEKLNSEEESMADSTAMVPSLFSTGSGKTMSVSKSRLRVYEEKLNSEEESMADSTAMVPSLFSTGSGKTMSVSKSRLRVYEEKLNSEEESMADGTAMVPSLFSTGSGKTMSVSKSRLQVYEEKVSSMEEAVADSTTMVPSLFSSGSGKTMSVSKSRLQVYEEKLNNMEEAMADSTTMVPSLFSTGSGKTMSVSKSRLQVYEEKLSSMEEAVADSTTMVPSLFSTGSGKTMSVSKSRLQVYEEKLNNMEEAMADSTAMVPSLFSTGSGKTMSVSKSRLRVYEKKLNSMEESMADSTAMVPSLFSTGSGKTMSVSKSRLQVYEKKLNSMEESMADSTAMVPSLFSTGSGKTMSVSKSRLQVYEEKVNSEEESMADSTAMVPSLFSTGSGKTMSVSKSRLQVYEEKVSSMEEAVADSTTMVPSLFSTGSGKTMSVSKSRLRVYEKKLSSMEESMADSTAMVPSLFSSGSGKTMSVSKSRLQVYEEKVSSMEEAVADSTTMVPSLFSSGSGKTMPVSKSRLQVYEEKLNSEEEAMADSTTMVPSLFSSGSGKTMSVSKSRLQVYEKKLNSMEEAMADSTAMVPSLFSTGSGKTMSVSKSRLRVYEEKLNSEEESMADSTAMVPSLFSTGSGKTMSVSKSRLQVYEEKVSSMEEAVADSTAMVPSLFSSGSGKTMSVSKSRLRVYEEKLNSEEEAMADSTAMVPSLFSTGSGKTMSVSKSRLQAYEENVSSMEEAMADSTAMVPSLFSSGSGKTMPVSKSRLQVYEEKLNNMEESMADSTAMVPSLFSTGSGKTMSVSKSRLRVYEEKLNSMEEVMLLSSMDPVNLSARNARYNASGLGGTKNGAEGTRLGNVGIIGLTMRNQSKMLGGSRERLMPFCAVADDPALVGCSRGSALPPDRSRESVYHQVESHSRGLGLDCSDKENVHPESLRDRETAAVETSKMWRPRFSLKKPILRSVSKYREHQSIQHQGMAKRVLKPSIEPRAKLIGKRQFHPPLPSKRLCANDFEGLRELGPHPTGLRSNTKKAIAVEAQPFVYQETMKISLASLMRLYEDRSRVEKGFELDRREVLNCITAENAVNVCFSRDGNLMCSSEASYDKALFTGPRELYRQLKVRKHIVKTMGATFAWFLNHYRWIVWKLAAMERSFPHLLLKKYLTKDQVLKQITYRHQRDLNDAQRSILKKVLNRDASSLNCMVLCVAAVLPFPAKTNSSFDEELPACWNLALVLTDGWYSVYAVPDAPLAAVLWKLNAKSSIVGTKLATWNASLQNSVEGVDPLECAIVCESQWKNPLLAKEDLAKWPYLHLRYNSTRRVRFETRLGVEELRYVIPPILRQRKKHQPQLTFALLKSIPLKSLEVGGGMVRSVRIRVTRVSPLLHIQAKEWTLGPRILCGEHLPLYFELRSEYGRTAMQEKHQQDGLDSPVNDWSGDVLIDVPPPTPYIKVDVECTHNSANDYLGLGCGILTIWRPSEELLSGGIKEGCEYFVSSLTVNWKLDGGRGHDAFLQLSSTKHSSFEKVHDKKISSDDESKNAAQLNQGQRVCLDVQQATLNYLSNFEEGLNGRRNERRPTIDVCVCVVLVAAREMQDVSTPSDKRQAEVSLLDPAIKPKELRYVEHVFVTDQSCHLMSIRVSGMNVSMPKKTSNGPLNRASSSSFDFCRGSRSIWKEGTVLCLSGLEVSHYDEQLRILDCVLVESTQIVSFPSKNSPFWNHFNLLQREAGIFATRGFSAHALPSVSDFTTAFMQLKKYVERDILRMDYVPSQECNESHAEKVDQKQLTQDIQVQKEGGGDATDTKRDDKASSTLCRQLTWEASVIKIMPLIGASKLAFPSDVIAFACVNIRTDDDAFRMLYLTREAMVSMQTLLKPAEHCRGANGIDSDLVQTVTELLSKVKLGNTAIIFRFEVRQTTNERLINSWKPWERLHASYWIAEKVTATPSRTLR</sequence>
<dbReference type="InterPro" id="IPR012340">
    <property type="entry name" value="NA-bd_OB-fold"/>
</dbReference>
<feature type="coiled-coil region" evidence="1">
    <location>
        <begin position="1161"/>
        <end position="1261"/>
    </location>
</feature>
<dbReference type="Proteomes" id="UP001159659">
    <property type="component" value="Unassembled WGS sequence"/>
</dbReference>
<dbReference type="InterPro" id="IPR015525">
    <property type="entry name" value="BRCA2"/>
</dbReference>
<feature type="coiled-coil region" evidence="1">
    <location>
        <begin position="1001"/>
        <end position="1061"/>
    </location>
</feature>
<dbReference type="EMBL" id="CANTFK010000766">
    <property type="protein sequence ID" value="CAI5725862.1"/>
    <property type="molecule type" value="Genomic_DNA"/>
</dbReference>
<dbReference type="PANTHER" id="PTHR11289">
    <property type="entry name" value="BREAST CANCER TYPE 2 SUSCEPTIBILITY PROTEIN BRCA2"/>
    <property type="match status" value="1"/>
</dbReference>
<proteinExistence type="predicted"/>
<gene>
    <name evidence="5" type="ORF">PFR002_LOCUS5213</name>
</gene>
<evidence type="ECO:0000256" key="2">
    <source>
        <dbReference type="SAM" id="MobiDB-lite"/>
    </source>
</evidence>
<keyword evidence="1" id="KW-0175">Coiled coil</keyword>
<feature type="domain" description="BRCA2 OB1" evidence="3">
    <location>
        <begin position="1658"/>
        <end position="1801"/>
    </location>
</feature>
<feature type="region of interest" description="Disordered" evidence="2">
    <location>
        <begin position="1394"/>
        <end position="1413"/>
    </location>
</feature>
<dbReference type="Gene3D" id="2.40.50.140">
    <property type="entry name" value="Nucleic acid-binding proteins"/>
    <property type="match status" value="2"/>
</dbReference>
<evidence type="ECO:0008006" key="7">
    <source>
        <dbReference type="Google" id="ProtNLM"/>
    </source>
</evidence>
<feature type="coiled-coil region" evidence="1">
    <location>
        <begin position="714"/>
        <end position="741"/>
    </location>
</feature>